<gene>
    <name evidence="2" type="ORF">ACRB68_49650</name>
</gene>
<sequence>MAGGGHGAILWADGRRRFDPTMIILLLVGALCLIAPIAGAIQACYYVAKEGTNMLPPLIARVVAGSSSVPWASG</sequence>
<dbReference type="AlphaFoldDB" id="A0A7K0C085"/>
<evidence type="ECO:0000256" key="1">
    <source>
        <dbReference type="SAM" id="Phobius"/>
    </source>
</evidence>
<dbReference type="EMBL" id="WEGH01000003">
    <property type="protein sequence ID" value="MQY06868.1"/>
    <property type="molecule type" value="Genomic_DNA"/>
</dbReference>
<keyword evidence="1" id="KW-0812">Transmembrane</keyword>
<name>A0A7K0C085_9ACTN</name>
<evidence type="ECO:0000313" key="2">
    <source>
        <dbReference type="EMBL" id="MQY06868.1"/>
    </source>
</evidence>
<dbReference type="Proteomes" id="UP000487268">
    <property type="component" value="Unassembled WGS sequence"/>
</dbReference>
<comment type="caution">
    <text evidence="2">The sequence shown here is derived from an EMBL/GenBank/DDBJ whole genome shotgun (WGS) entry which is preliminary data.</text>
</comment>
<organism evidence="2 3">
    <name type="scientific">Actinomadura macrotermitis</name>
    <dbReference type="NCBI Taxonomy" id="2585200"/>
    <lineage>
        <taxon>Bacteria</taxon>
        <taxon>Bacillati</taxon>
        <taxon>Actinomycetota</taxon>
        <taxon>Actinomycetes</taxon>
        <taxon>Streptosporangiales</taxon>
        <taxon>Thermomonosporaceae</taxon>
        <taxon>Actinomadura</taxon>
    </lineage>
</organism>
<accession>A0A7K0C085</accession>
<reference evidence="2 3" key="1">
    <citation type="submission" date="2019-10" db="EMBL/GenBank/DDBJ databases">
        <title>Actinomadura rubteroloni sp. nov. and Actinomadura macrotermitis sp. nov., isolated from the gut of fungus growing-termite Macrotermes natalensis.</title>
        <authorList>
            <person name="Benndorf R."/>
            <person name="Martin K."/>
            <person name="Kuefner M."/>
            <person name="De Beer W."/>
            <person name="Kaster A.-K."/>
            <person name="Vollmers J."/>
            <person name="Poulsen M."/>
            <person name="Beemelmanns C."/>
        </authorList>
    </citation>
    <scope>NUCLEOTIDE SEQUENCE [LARGE SCALE GENOMIC DNA]</scope>
    <source>
        <strain evidence="2 3">RB68</strain>
    </source>
</reference>
<keyword evidence="1" id="KW-0472">Membrane</keyword>
<keyword evidence="3" id="KW-1185">Reference proteome</keyword>
<keyword evidence="1" id="KW-1133">Transmembrane helix</keyword>
<proteinExistence type="predicted"/>
<protein>
    <submittedName>
        <fullName evidence="2">Uncharacterized protein</fullName>
    </submittedName>
</protein>
<evidence type="ECO:0000313" key="3">
    <source>
        <dbReference type="Proteomes" id="UP000487268"/>
    </source>
</evidence>
<feature type="transmembrane region" description="Helical" evidence="1">
    <location>
        <begin position="23"/>
        <end position="48"/>
    </location>
</feature>